<dbReference type="PANTHER" id="PTHR44227:SF3">
    <property type="entry name" value="PROTEIN O-MANNOSYL-TRANSFERASE TMTC4"/>
    <property type="match status" value="1"/>
</dbReference>
<keyword evidence="3" id="KW-0472">Membrane</keyword>
<evidence type="ECO:0000256" key="2">
    <source>
        <dbReference type="ARBA" id="ARBA00022803"/>
    </source>
</evidence>
<accession>A0ABS2K6P3</accession>
<keyword evidence="1" id="KW-0677">Repeat</keyword>
<dbReference type="PANTHER" id="PTHR44227">
    <property type="match status" value="1"/>
</dbReference>
<dbReference type="SUPFAM" id="SSF48452">
    <property type="entry name" value="TPR-like"/>
    <property type="match status" value="1"/>
</dbReference>
<dbReference type="RefSeq" id="WP_204683418.1">
    <property type="nucleotide sequence ID" value="NZ_BSNR01000007.1"/>
</dbReference>
<evidence type="ECO:0000313" key="5">
    <source>
        <dbReference type="Proteomes" id="UP001430149"/>
    </source>
</evidence>
<sequence>MNVSPSTDIREKKWLAGISVLVVTLIIALTYWPVRHAQFVWDDIVDFQRMGWLRHGNDWVHLLLNRFNDWAAYFRPLGVALFTAEVRAFDSTPGPMHMVSLLIHLINTLLVGVLALELGGEQLKKSRRVRTMVLPMLLYGLHPVLVEPVVWIGCQFDLAATLFMLLGWLIGIRIKRPMPRAASVTACFFLAACAKESAIAFFPILIVLNWLTLEVSQDESLFAQLRKLLMQHAATYIGVLLAGIVYLALRHLALGNLIPNTAGKILPLWGRLQEANFLYLHYWRMFFWPTVHMGPIHQVDIDRFLKINARSLLQDALGFCIVATSIVLTIRRRYVGALIFCVTLALFPVLHIIAANFDTSLYHERYALTALAIACAWFPSALSEIPAPRNMQRTLSLVAYVGLAIWMVLAVMNIRVTIPLWSTQVNLWQWALQENPDSITAKDELISGYIDAGDHADAWRLIDGLLASNTPCTNCMLNAATLALREHNTTRADFFLQRIKDERDLYDNPTSVRVYLTDIGALQLMEGHAEVAERVERLAASREKLDPNPQLFLAEALAIQGSTDEAIQVENTAIALMEPSQREQQQRWFARFLQQLHDSSPKSLSTPAGH</sequence>
<proteinExistence type="predicted"/>
<dbReference type="InterPro" id="IPR011990">
    <property type="entry name" value="TPR-like_helical_dom_sf"/>
</dbReference>
<feature type="transmembrane region" description="Helical" evidence="3">
    <location>
        <begin position="228"/>
        <end position="249"/>
    </location>
</feature>
<dbReference type="InterPro" id="IPR052346">
    <property type="entry name" value="O-mannosyl-transferase_TMTC"/>
</dbReference>
<dbReference type="Proteomes" id="UP001430149">
    <property type="component" value="Unassembled WGS sequence"/>
</dbReference>
<reference evidence="4" key="1">
    <citation type="submission" date="2020-10" db="EMBL/GenBank/DDBJ databases">
        <title>Phylogeny of dyella-like bacteria.</title>
        <authorList>
            <person name="Fu J."/>
        </authorList>
    </citation>
    <scope>NUCLEOTIDE SEQUENCE</scope>
    <source>
        <strain evidence="4">DHOC52</strain>
    </source>
</reference>
<feature type="transmembrane region" description="Helical" evidence="3">
    <location>
        <begin position="14"/>
        <end position="34"/>
    </location>
</feature>
<name>A0ABS2K6P3_9GAMM</name>
<feature type="transmembrane region" description="Helical" evidence="3">
    <location>
        <begin position="186"/>
        <end position="208"/>
    </location>
</feature>
<keyword evidence="2" id="KW-0802">TPR repeat</keyword>
<feature type="transmembrane region" description="Helical" evidence="3">
    <location>
        <begin position="397"/>
        <end position="416"/>
    </location>
</feature>
<keyword evidence="5" id="KW-1185">Reference proteome</keyword>
<feature type="transmembrane region" description="Helical" evidence="3">
    <location>
        <begin position="158"/>
        <end position="174"/>
    </location>
</feature>
<keyword evidence="3" id="KW-0812">Transmembrane</keyword>
<evidence type="ECO:0000256" key="3">
    <source>
        <dbReference type="SAM" id="Phobius"/>
    </source>
</evidence>
<evidence type="ECO:0000313" key="4">
    <source>
        <dbReference type="EMBL" id="MBM7126872.1"/>
    </source>
</evidence>
<evidence type="ECO:0000256" key="1">
    <source>
        <dbReference type="ARBA" id="ARBA00022737"/>
    </source>
</evidence>
<comment type="caution">
    <text evidence="4">The sequence shown here is derived from an EMBL/GenBank/DDBJ whole genome shotgun (WGS) entry which is preliminary data.</text>
</comment>
<keyword evidence="3" id="KW-1133">Transmembrane helix</keyword>
<feature type="transmembrane region" description="Helical" evidence="3">
    <location>
        <begin position="334"/>
        <end position="354"/>
    </location>
</feature>
<feature type="transmembrane region" description="Helical" evidence="3">
    <location>
        <begin position="101"/>
        <end position="120"/>
    </location>
</feature>
<evidence type="ECO:0008006" key="6">
    <source>
        <dbReference type="Google" id="ProtNLM"/>
    </source>
</evidence>
<protein>
    <recommendedName>
        <fullName evidence="6">Tetratricopeptide repeat protein</fullName>
    </recommendedName>
</protein>
<dbReference type="EMBL" id="JADIKE010000038">
    <property type="protein sequence ID" value="MBM7126872.1"/>
    <property type="molecule type" value="Genomic_DNA"/>
</dbReference>
<organism evidence="4 5">
    <name type="scientific">Dyella flava</name>
    <dbReference type="NCBI Taxonomy" id="1920170"/>
    <lineage>
        <taxon>Bacteria</taxon>
        <taxon>Pseudomonadati</taxon>
        <taxon>Pseudomonadota</taxon>
        <taxon>Gammaproteobacteria</taxon>
        <taxon>Lysobacterales</taxon>
        <taxon>Rhodanobacteraceae</taxon>
        <taxon>Dyella</taxon>
    </lineage>
</organism>
<dbReference type="Gene3D" id="1.25.40.10">
    <property type="entry name" value="Tetratricopeptide repeat domain"/>
    <property type="match status" value="1"/>
</dbReference>
<gene>
    <name evidence="4" type="ORF">ISP19_15960</name>
</gene>
<feature type="transmembrane region" description="Helical" evidence="3">
    <location>
        <begin position="132"/>
        <end position="152"/>
    </location>
</feature>
<feature type="transmembrane region" description="Helical" evidence="3">
    <location>
        <begin position="366"/>
        <end position="385"/>
    </location>
</feature>